<dbReference type="CDD" id="cd01097">
    <property type="entry name" value="Tetrahydromethanopterin_reductase"/>
    <property type="match status" value="1"/>
</dbReference>
<dbReference type="Proteomes" id="UP000014137">
    <property type="component" value="Unassembled WGS sequence"/>
</dbReference>
<evidence type="ECO:0000313" key="3">
    <source>
        <dbReference type="EMBL" id="EMD24285.1"/>
    </source>
</evidence>
<reference evidence="3 4" key="1">
    <citation type="submission" date="2012-10" db="EMBL/GenBank/DDBJ databases">
        <title>Genome assembly of Amycolatopsis azurea DSM 43854.</title>
        <authorList>
            <person name="Khatri I."/>
            <person name="Kaur I."/>
            <person name="Subramanian S."/>
            <person name="Mayilraj S."/>
        </authorList>
    </citation>
    <scope>NUCLEOTIDE SEQUENCE [LARGE SCALE GENOMIC DNA]</scope>
    <source>
        <strain evidence="3 4">DSM 43854</strain>
    </source>
</reference>
<dbReference type="EMBL" id="ANMG01000060">
    <property type="protein sequence ID" value="EMD24285.1"/>
    <property type="molecule type" value="Genomic_DNA"/>
</dbReference>
<gene>
    <name evidence="3" type="ORF">C791_6363</name>
</gene>
<protein>
    <submittedName>
        <fullName evidence="3">N5,N10-methylenetetrahydromethanopterin reductase</fullName>
    </submittedName>
</protein>
<dbReference type="InterPro" id="IPR011251">
    <property type="entry name" value="Luciferase-like_dom"/>
</dbReference>
<dbReference type="Pfam" id="PF00296">
    <property type="entry name" value="Bac_luciferase"/>
    <property type="match status" value="1"/>
</dbReference>
<evidence type="ECO:0000259" key="2">
    <source>
        <dbReference type="Pfam" id="PF00296"/>
    </source>
</evidence>
<comment type="caution">
    <text evidence="3">The sequence shown here is derived from an EMBL/GenBank/DDBJ whole genome shotgun (WGS) entry which is preliminary data.</text>
</comment>
<evidence type="ECO:0000313" key="4">
    <source>
        <dbReference type="Proteomes" id="UP000014137"/>
    </source>
</evidence>
<dbReference type="PANTHER" id="PTHR43244:SF1">
    <property type="entry name" value="5,10-METHYLENETETRAHYDROMETHANOPTERIN REDUCTASE"/>
    <property type="match status" value="1"/>
</dbReference>
<dbReference type="SUPFAM" id="SSF51679">
    <property type="entry name" value="Bacterial luciferase-like"/>
    <property type="match status" value="1"/>
</dbReference>
<dbReference type="PATRIC" id="fig|1238180.3.peg.6114"/>
<feature type="domain" description="Luciferase-like" evidence="2">
    <location>
        <begin position="8"/>
        <end position="318"/>
    </location>
</feature>
<name>M2PXC5_9PSEU</name>
<dbReference type="InterPro" id="IPR036661">
    <property type="entry name" value="Luciferase-like_sf"/>
</dbReference>
<dbReference type="GO" id="GO:0016705">
    <property type="term" value="F:oxidoreductase activity, acting on paired donors, with incorporation or reduction of molecular oxygen"/>
    <property type="evidence" value="ECO:0007669"/>
    <property type="project" value="InterPro"/>
</dbReference>
<dbReference type="InterPro" id="IPR050564">
    <property type="entry name" value="F420-G6PD/mer"/>
</dbReference>
<dbReference type="Gene3D" id="3.20.20.30">
    <property type="entry name" value="Luciferase-like domain"/>
    <property type="match status" value="1"/>
</dbReference>
<accession>M2PXC5</accession>
<evidence type="ECO:0000256" key="1">
    <source>
        <dbReference type="ARBA" id="ARBA00023002"/>
    </source>
</evidence>
<keyword evidence="1" id="KW-0560">Oxidoreductase</keyword>
<sequence length="346" mass="36938">MMRTATTVEASRGWRETLDFVLEAEKLGLDDCWVAEAWGSDAPSVLGYLAARTERIRLGSGIIQLGTRTPVAIAQAALTLSELSGGRFALGLGASGPQVIEGLHGVSFARPLTRMRETVAIIRRAFAGEKIAFSGEEFEIPLPGESRPMRLSTAPNPGIPIHLATLSPKLLELTGEIADGWLGTSFVPEGAQAYFSHLDAGLAKAGRSRPDLEVCQGAEVAFARDEDELRGMVAGRKAELAFSLGGMGSAKTNFYNNAYSRQGWAEVAAAVRERWQAGDREGAAALVTDEMVLGTTLIGTEPMVAERLRVWRAAGVDTVRLYPAGESVADRLTTLGRALDLVRAQG</sequence>
<organism evidence="3 4">
    <name type="scientific">Amycolatopsis azurea DSM 43854</name>
    <dbReference type="NCBI Taxonomy" id="1238180"/>
    <lineage>
        <taxon>Bacteria</taxon>
        <taxon>Bacillati</taxon>
        <taxon>Actinomycetota</taxon>
        <taxon>Actinomycetes</taxon>
        <taxon>Pseudonocardiales</taxon>
        <taxon>Pseudonocardiaceae</taxon>
        <taxon>Amycolatopsis</taxon>
    </lineage>
</organism>
<dbReference type="PANTHER" id="PTHR43244">
    <property type="match status" value="1"/>
</dbReference>
<dbReference type="AlphaFoldDB" id="M2PXC5"/>
<proteinExistence type="predicted"/>